<name>B7ASP5_9FIRM</name>
<dbReference type="Proteomes" id="UP000003136">
    <property type="component" value="Unassembled WGS sequence"/>
</dbReference>
<dbReference type="PANTHER" id="PTHR33908:SF11">
    <property type="entry name" value="MEMBRANE PROTEIN"/>
    <property type="match status" value="1"/>
</dbReference>
<feature type="transmembrane region" description="Helical" evidence="8">
    <location>
        <begin position="52"/>
        <end position="74"/>
    </location>
</feature>
<keyword evidence="6 8" id="KW-1133">Transmembrane helix</keyword>
<dbReference type="InterPro" id="IPR038731">
    <property type="entry name" value="RgtA/B/C-like"/>
</dbReference>
<evidence type="ECO:0000256" key="8">
    <source>
        <dbReference type="SAM" id="Phobius"/>
    </source>
</evidence>
<proteinExistence type="predicted"/>
<gene>
    <name evidence="10" type="ORF">BACPEC_02100</name>
</gene>
<evidence type="ECO:0000256" key="1">
    <source>
        <dbReference type="ARBA" id="ARBA00004651"/>
    </source>
</evidence>
<dbReference type="STRING" id="483218.BACPEC_02100"/>
<accession>B7ASP5</accession>
<evidence type="ECO:0000256" key="7">
    <source>
        <dbReference type="ARBA" id="ARBA00023136"/>
    </source>
</evidence>
<dbReference type="HOGENOM" id="CLU_033060_0_0_9"/>
<feature type="transmembrane region" description="Helical" evidence="8">
    <location>
        <begin position="21"/>
        <end position="40"/>
    </location>
</feature>
<dbReference type="InterPro" id="IPR050297">
    <property type="entry name" value="LipidA_mod_glycosyltrf_83"/>
</dbReference>
<protein>
    <recommendedName>
        <fullName evidence="9">Glycosyltransferase RgtA/B/C/D-like domain-containing protein</fullName>
    </recommendedName>
</protein>
<keyword evidence="7 8" id="KW-0472">Membrane</keyword>
<reference evidence="10 11" key="1">
    <citation type="submission" date="2008-11" db="EMBL/GenBank/DDBJ databases">
        <title>Draft genome sequence of Bacteroides pectinophilus (ATCC 43243).</title>
        <authorList>
            <person name="Sudarsanam P."/>
            <person name="Ley R."/>
            <person name="Guruge J."/>
            <person name="Turnbaugh P.J."/>
            <person name="Mahowald M."/>
            <person name="Liep D."/>
            <person name="Gordon J."/>
        </authorList>
    </citation>
    <scope>NUCLEOTIDE SEQUENCE [LARGE SCALE GENOMIC DNA]</scope>
    <source>
        <strain evidence="10 11">ATCC 43243</strain>
    </source>
</reference>
<dbReference type="EMBL" id="ABVQ01000036">
    <property type="protein sequence ID" value="EEC57591.1"/>
    <property type="molecule type" value="Genomic_DNA"/>
</dbReference>
<dbReference type="Pfam" id="PF13231">
    <property type="entry name" value="PMT_2"/>
    <property type="match status" value="1"/>
</dbReference>
<feature type="transmembrane region" description="Helical" evidence="8">
    <location>
        <begin position="367"/>
        <end position="393"/>
    </location>
</feature>
<evidence type="ECO:0000259" key="9">
    <source>
        <dbReference type="Pfam" id="PF13231"/>
    </source>
</evidence>
<dbReference type="GO" id="GO:0005886">
    <property type="term" value="C:plasma membrane"/>
    <property type="evidence" value="ECO:0007669"/>
    <property type="project" value="UniProtKB-SubCell"/>
</dbReference>
<comment type="caution">
    <text evidence="10">The sequence shown here is derived from an EMBL/GenBank/DDBJ whole genome shotgun (WGS) entry which is preliminary data.</text>
</comment>
<evidence type="ECO:0000313" key="10">
    <source>
        <dbReference type="EMBL" id="EEC57591.1"/>
    </source>
</evidence>
<comment type="subcellular location">
    <subcellularLocation>
        <location evidence="1">Cell membrane</location>
        <topology evidence="1">Multi-pass membrane protein</topology>
    </subcellularLocation>
</comment>
<sequence>MITVIASYVVAHLTGAQQSRLYIKIAMCMALALTAVIASVNVRTMTCRDIHYYDVIIIAIMAAGIIMRIGYMLYTPCNIRQHDLWGFDADAGGHAAYILNLMQYHRLPLSNKLQFYQQPFFYIAGSLMSFVVNSILNTSSAYELADAARTAACTASCLMLPASDALCRECGIGGRGRVISTALVACSPVFYMTAGMLTPDSLSTLLMVLAVLYTIKWSNDCSWKNTVLLAVIYGLGVMTKVSVGVIALFTAVVFVIRLVKTVKTDAKQWKMLMLRYIVFGLISLPLGLWYSVRNYRMFGQPLGYVLDIGGSRSKLYTGDRSIAARIFTFSIDNIMKGPYADVFNDYNAPAYYLKSSLFGEYRYEVPAIIPAVLLFAALFITFIAVVAFIYQLIHLKNKSIAYYAVPVVSVLMYASVTYFYMKYPYGCSMDYRYMGLLSVMAGAALGRMCENTIEIRFRNIVMNTCKLNKYIVFMLTVFCLASVIMYVMVQ</sequence>
<evidence type="ECO:0000313" key="11">
    <source>
        <dbReference type="Proteomes" id="UP000003136"/>
    </source>
</evidence>
<dbReference type="eggNOG" id="COG1807">
    <property type="taxonomic scope" value="Bacteria"/>
</dbReference>
<feature type="transmembrane region" description="Helical" evidence="8">
    <location>
        <begin position="470"/>
        <end position="489"/>
    </location>
</feature>
<dbReference type="GO" id="GO:0009103">
    <property type="term" value="P:lipopolysaccharide biosynthetic process"/>
    <property type="evidence" value="ECO:0007669"/>
    <property type="project" value="UniProtKB-ARBA"/>
</dbReference>
<feature type="transmembrane region" description="Helical" evidence="8">
    <location>
        <begin position="272"/>
        <end position="292"/>
    </location>
</feature>
<evidence type="ECO:0000256" key="3">
    <source>
        <dbReference type="ARBA" id="ARBA00022676"/>
    </source>
</evidence>
<feature type="domain" description="Glycosyltransferase RgtA/B/C/D-like" evidence="9">
    <location>
        <begin position="176"/>
        <end position="279"/>
    </location>
</feature>
<dbReference type="GO" id="GO:0016763">
    <property type="term" value="F:pentosyltransferase activity"/>
    <property type="evidence" value="ECO:0007669"/>
    <property type="project" value="TreeGrafter"/>
</dbReference>
<organism evidence="10 11">
    <name type="scientific">[Bacteroides] pectinophilus ATCC 43243</name>
    <dbReference type="NCBI Taxonomy" id="483218"/>
    <lineage>
        <taxon>Bacteria</taxon>
        <taxon>Bacillati</taxon>
        <taxon>Bacillota</taxon>
        <taxon>Clostridia</taxon>
        <taxon>Eubacteriales</taxon>
    </lineage>
</organism>
<evidence type="ECO:0000256" key="2">
    <source>
        <dbReference type="ARBA" id="ARBA00022475"/>
    </source>
</evidence>
<evidence type="ECO:0000256" key="6">
    <source>
        <dbReference type="ARBA" id="ARBA00022989"/>
    </source>
</evidence>
<evidence type="ECO:0000256" key="5">
    <source>
        <dbReference type="ARBA" id="ARBA00022692"/>
    </source>
</evidence>
<reference evidence="10 11" key="2">
    <citation type="submission" date="2008-11" db="EMBL/GenBank/DDBJ databases">
        <authorList>
            <person name="Fulton L."/>
            <person name="Clifton S."/>
            <person name="Fulton B."/>
            <person name="Xu J."/>
            <person name="Minx P."/>
            <person name="Pepin K.H."/>
            <person name="Johnson M."/>
            <person name="Bhonagiri V."/>
            <person name="Nash W.E."/>
            <person name="Mardis E.R."/>
            <person name="Wilson R.K."/>
        </authorList>
    </citation>
    <scope>NUCLEOTIDE SEQUENCE [LARGE SCALE GENOMIC DNA]</scope>
    <source>
        <strain evidence="10 11">ATCC 43243</strain>
    </source>
</reference>
<keyword evidence="5 8" id="KW-0812">Transmembrane</keyword>
<dbReference type="AlphaFoldDB" id="B7ASP5"/>
<feature type="transmembrane region" description="Helical" evidence="8">
    <location>
        <begin position="433"/>
        <end position="449"/>
    </location>
</feature>
<keyword evidence="2" id="KW-1003">Cell membrane</keyword>
<feature type="transmembrane region" description="Helical" evidence="8">
    <location>
        <begin position="400"/>
        <end position="421"/>
    </location>
</feature>
<evidence type="ECO:0000256" key="4">
    <source>
        <dbReference type="ARBA" id="ARBA00022679"/>
    </source>
</evidence>
<feature type="transmembrane region" description="Helical" evidence="8">
    <location>
        <begin position="189"/>
        <end position="215"/>
    </location>
</feature>
<keyword evidence="11" id="KW-1185">Reference proteome</keyword>
<dbReference type="PANTHER" id="PTHR33908">
    <property type="entry name" value="MANNOSYLTRANSFERASE YKCB-RELATED"/>
    <property type="match status" value="1"/>
</dbReference>
<keyword evidence="3" id="KW-0328">Glycosyltransferase</keyword>
<feature type="transmembrane region" description="Helical" evidence="8">
    <location>
        <begin position="227"/>
        <end position="260"/>
    </location>
</feature>
<keyword evidence="4" id="KW-0808">Transferase</keyword>